<keyword evidence="4" id="KW-1185">Reference proteome</keyword>
<feature type="transmembrane region" description="Helical" evidence="1">
    <location>
        <begin position="85"/>
        <end position="101"/>
    </location>
</feature>
<sequence length="160" mass="18556">MLNKQNSLIGLLFIGLGVYYLLRHLNIPELTPFYSWPTLVIFIGLAFLLHSYWTKDHSSLFTGVILAGFGLHFLAVNHVPFWRDHWGMYLIIVGIAFLLHYRKTKNGLIPALLFLGIGLFAMFAPTNPAWFQWIQGVFQLIERFWPLVLIAFGFYLLKKK</sequence>
<evidence type="ECO:0000313" key="3">
    <source>
        <dbReference type="EMBL" id="SDP01049.1"/>
    </source>
</evidence>
<evidence type="ECO:0000256" key="1">
    <source>
        <dbReference type="SAM" id="Phobius"/>
    </source>
</evidence>
<feature type="transmembrane region" description="Helical" evidence="1">
    <location>
        <begin position="60"/>
        <end position="79"/>
    </location>
</feature>
<dbReference type="RefSeq" id="WP_244157178.1">
    <property type="nucleotide sequence ID" value="NZ_FNIZ01000010.1"/>
</dbReference>
<evidence type="ECO:0000259" key="2">
    <source>
        <dbReference type="Pfam" id="PF18917"/>
    </source>
</evidence>
<dbReference type="EMBL" id="FNIZ01000010">
    <property type="protein sequence ID" value="SDP01049.1"/>
    <property type="molecule type" value="Genomic_DNA"/>
</dbReference>
<feature type="transmembrane region" description="Helical" evidence="1">
    <location>
        <begin position="7"/>
        <end position="22"/>
    </location>
</feature>
<proteinExistence type="predicted"/>
<evidence type="ECO:0000313" key="4">
    <source>
        <dbReference type="Proteomes" id="UP000198860"/>
    </source>
</evidence>
<keyword evidence="1" id="KW-0812">Transmembrane</keyword>
<dbReference type="Pfam" id="PF18917">
    <property type="entry name" value="LiaI-LiaF-like_TM1"/>
    <property type="match status" value="1"/>
</dbReference>
<accession>A0A1H0P8R5</accession>
<protein>
    <recommendedName>
        <fullName evidence="2">LiaI-LiaF-like transmembrane region domain-containing protein</fullName>
    </recommendedName>
</protein>
<feature type="transmembrane region" description="Helical" evidence="1">
    <location>
        <begin position="108"/>
        <end position="125"/>
    </location>
</feature>
<feature type="domain" description="LiaI-LiaF-like transmembrane region" evidence="2">
    <location>
        <begin position="8"/>
        <end position="48"/>
    </location>
</feature>
<organism evidence="3 4">
    <name type="scientific">Halobacillus aidingensis</name>
    <dbReference type="NCBI Taxonomy" id="240303"/>
    <lineage>
        <taxon>Bacteria</taxon>
        <taxon>Bacillati</taxon>
        <taxon>Bacillota</taxon>
        <taxon>Bacilli</taxon>
        <taxon>Bacillales</taxon>
        <taxon>Bacillaceae</taxon>
        <taxon>Halobacillus</taxon>
    </lineage>
</organism>
<gene>
    <name evidence="3" type="ORF">SAMN05421677_11096</name>
</gene>
<reference evidence="4" key="1">
    <citation type="submission" date="2016-10" db="EMBL/GenBank/DDBJ databases">
        <authorList>
            <person name="Varghese N."/>
            <person name="Submissions S."/>
        </authorList>
    </citation>
    <scope>NUCLEOTIDE SEQUENCE [LARGE SCALE GENOMIC DNA]</scope>
    <source>
        <strain evidence="4">CGMCC 1.3703</strain>
    </source>
</reference>
<dbReference type="AlphaFoldDB" id="A0A1H0P8R5"/>
<feature type="transmembrane region" description="Helical" evidence="1">
    <location>
        <begin position="34"/>
        <end position="53"/>
    </location>
</feature>
<keyword evidence="1" id="KW-0472">Membrane</keyword>
<dbReference type="InterPro" id="IPR043726">
    <property type="entry name" value="LiaI-LiaF-like_TM1"/>
</dbReference>
<feature type="transmembrane region" description="Helical" evidence="1">
    <location>
        <begin position="137"/>
        <end position="157"/>
    </location>
</feature>
<dbReference type="Proteomes" id="UP000198860">
    <property type="component" value="Unassembled WGS sequence"/>
</dbReference>
<dbReference type="STRING" id="240303.SAMN05421677_11096"/>
<keyword evidence="1" id="KW-1133">Transmembrane helix</keyword>
<name>A0A1H0P8R5_HALAD</name>